<accession>A0A269TJ15</accession>
<evidence type="ECO:0000313" key="3">
    <source>
        <dbReference type="Proteomes" id="UP000216943"/>
    </source>
</evidence>
<name>A0A269TJ15_9BACT</name>
<keyword evidence="1" id="KW-1133">Transmembrane helix</keyword>
<dbReference type="EMBL" id="NQNY01000004">
    <property type="protein sequence ID" value="PAK21482.1"/>
    <property type="molecule type" value="Genomic_DNA"/>
</dbReference>
<feature type="transmembrane region" description="Helical" evidence="1">
    <location>
        <begin position="67"/>
        <end position="88"/>
    </location>
</feature>
<gene>
    <name evidence="2" type="ORF">CJJ23_01670</name>
</gene>
<reference evidence="3" key="1">
    <citation type="submission" date="2017-08" db="EMBL/GenBank/DDBJ databases">
        <authorList>
            <person name="Alvarez-Ponce D."/>
            <person name="Weitzman C.L."/>
            <person name="Tillett R.L."/>
            <person name="Sandmeier F.C."/>
            <person name="Tracy C.R."/>
        </authorList>
    </citation>
    <scope>NUCLEOTIDE SEQUENCE [LARGE SCALE GENOMIC DNA]</scope>
    <source>
        <strain evidence="3">723</strain>
    </source>
</reference>
<feature type="transmembrane region" description="Helical" evidence="1">
    <location>
        <begin position="108"/>
        <end position="126"/>
    </location>
</feature>
<sequence length="249" mass="29795">MFKPSLWVIFVVFSLLPEVLFILQLFWINKFILKFLNRIKDDLTMIGVPFLTLYVSGKFSNSIIKQFFFIELFFSFIVSLFPIIYMSLFYWTQIKFISQDQNIFVEQLVYGLSGLYAIILFSLLLLKTRSNHKFRVSYILNNTNIFKKADFSAFYEKIKNIKHELGEPDLSNGMLGMQQKLVYKKLYSKKIKTFNDKYNLYIVATISMIRVLSRFYSKNSVLSYDIFVLAYAKNIFKKIFEYEIHRWYN</sequence>
<dbReference type="AlphaFoldDB" id="A0A269TJ15"/>
<evidence type="ECO:0000313" key="2">
    <source>
        <dbReference type="EMBL" id="PAK21482.1"/>
    </source>
</evidence>
<protein>
    <submittedName>
        <fullName evidence="2">Uncharacterized protein</fullName>
    </submittedName>
</protein>
<proteinExistence type="predicted"/>
<evidence type="ECO:0000256" key="1">
    <source>
        <dbReference type="SAM" id="Phobius"/>
    </source>
</evidence>
<dbReference type="Proteomes" id="UP000216943">
    <property type="component" value="Unassembled WGS sequence"/>
</dbReference>
<dbReference type="OrthoDB" id="9888998at2"/>
<dbReference type="RefSeq" id="WP_095334651.1">
    <property type="nucleotide sequence ID" value="NZ_NQNY01000004.1"/>
</dbReference>
<comment type="caution">
    <text evidence="2">The sequence shown here is derived from an EMBL/GenBank/DDBJ whole genome shotgun (WGS) entry which is preliminary data.</text>
</comment>
<feature type="transmembrane region" description="Helical" evidence="1">
    <location>
        <begin position="6"/>
        <end position="28"/>
    </location>
</feature>
<keyword evidence="1" id="KW-0472">Membrane</keyword>
<organism evidence="2 3">
    <name type="scientific">Mycoplasmopsis agassizii</name>
    <dbReference type="NCBI Taxonomy" id="33922"/>
    <lineage>
        <taxon>Bacteria</taxon>
        <taxon>Bacillati</taxon>
        <taxon>Mycoplasmatota</taxon>
        <taxon>Mycoplasmoidales</taxon>
        <taxon>Metamycoplasmataceae</taxon>
        <taxon>Mycoplasmopsis</taxon>
    </lineage>
</organism>
<keyword evidence="1" id="KW-0812">Transmembrane</keyword>